<comment type="caution">
    <text evidence="2">The sequence shown here is derived from an EMBL/GenBank/DDBJ whole genome shotgun (WGS) entry which is preliminary data.</text>
</comment>
<evidence type="ECO:0000313" key="2">
    <source>
        <dbReference type="EMBL" id="MBU2689986.1"/>
    </source>
</evidence>
<feature type="domain" description="Glycosyltransferase subfamily 4-like N-terminal" evidence="1">
    <location>
        <begin position="14"/>
        <end position="178"/>
    </location>
</feature>
<dbReference type="GO" id="GO:0016757">
    <property type="term" value="F:glycosyltransferase activity"/>
    <property type="evidence" value="ECO:0007669"/>
    <property type="project" value="UniProtKB-KW"/>
</dbReference>
<reference evidence="2" key="1">
    <citation type="submission" date="2021-05" db="EMBL/GenBank/DDBJ databases">
        <title>Energy efficiency and biological interactions define the core microbiome of deep oligotrophic groundwater.</title>
        <authorList>
            <person name="Mehrshad M."/>
            <person name="Lopez-Fernandez M."/>
            <person name="Bell E."/>
            <person name="Bernier-Latmani R."/>
            <person name="Bertilsson S."/>
            <person name="Dopson M."/>
        </authorList>
    </citation>
    <scope>NUCLEOTIDE SEQUENCE</scope>
    <source>
        <strain evidence="2">Modern_marine.mb.64</strain>
    </source>
</reference>
<accession>A0A948RU24</accession>
<dbReference type="Pfam" id="PF13439">
    <property type="entry name" value="Glyco_transf_4"/>
    <property type="match status" value="1"/>
</dbReference>
<protein>
    <submittedName>
        <fullName evidence="2">Glycosyltransferase</fullName>
        <ecNumber evidence="2">2.4.-.-</ecNumber>
    </submittedName>
</protein>
<dbReference type="EMBL" id="JAHJDP010000022">
    <property type="protein sequence ID" value="MBU2689986.1"/>
    <property type="molecule type" value="Genomic_DNA"/>
</dbReference>
<gene>
    <name evidence="2" type="ORF">KJ970_03600</name>
</gene>
<sequence>MKFVLVGTAYPLRGGIAQFNATLVRTLRARGHEVHVLTFSRQYPNLLFPGKSQKEEGPAPEGLDVGAEIVIDTINPWTWWRAARRIREIKPDVVFYKYWMPFFAPCFGTISRWVRGSGARIVYICDNIIPHERRLLDHSLTRYLVGSGDAFIVMTRSVEDDLRSFRADAPAALVPHPVYEHFGRPLPREEALRRLAERGIELAGEDRPLILFFGIIRPYKGLDILLRAMPRIIKETGAGLIVGGEFYAGRKETFELVSELGLQKDVFLVDGYVPNEDVGLYVSASRVVVLPYRSATQSGIVQVAFQLECPVIATDVGGLGEMIRHGETGFLVPPEDPAAVADAVCRYLQEGLETPMRNAVRSEKSRFTWARMAAAVEDLGRGVRPEAVTADRGEGNDSKI</sequence>
<dbReference type="AlphaFoldDB" id="A0A948RU24"/>
<dbReference type="Proteomes" id="UP000777784">
    <property type="component" value="Unassembled WGS sequence"/>
</dbReference>
<proteinExistence type="predicted"/>
<keyword evidence="2" id="KW-0328">Glycosyltransferase</keyword>
<dbReference type="Gene3D" id="3.40.50.2000">
    <property type="entry name" value="Glycogen Phosphorylase B"/>
    <property type="match status" value="2"/>
</dbReference>
<evidence type="ECO:0000259" key="1">
    <source>
        <dbReference type="Pfam" id="PF13439"/>
    </source>
</evidence>
<organism evidence="2 3">
    <name type="scientific">Eiseniibacteriota bacterium</name>
    <dbReference type="NCBI Taxonomy" id="2212470"/>
    <lineage>
        <taxon>Bacteria</taxon>
        <taxon>Candidatus Eiseniibacteriota</taxon>
    </lineage>
</organism>
<dbReference type="SUPFAM" id="SSF53756">
    <property type="entry name" value="UDP-Glycosyltransferase/glycogen phosphorylase"/>
    <property type="match status" value="1"/>
</dbReference>
<evidence type="ECO:0000313" key="3">
    <source>
        <dbReference type="Proteomes" id="UP000777784"/>
    </source>
</evidence>
<dbReference type="InterPro" id="IPR028098">
    <property type="entry name" value="Glyco_trans_4-like_N"/>
</dbReference>
<keyword evidence="2" id="KW-0808">Transferase</keyword>
<dbReference type="Pfam" id="PF13692">
    <property type="entry name" value="Glyco_trans_1_4"/>
    <property type="match status" value="1"/>
</dbReference>
<name>A0A948RU24_UNCEI</name>
<dbReference type="EC" id="2.4.-.-" evidence="2"/>
<dbReference type="PANTHER" id="PTHR12526">
    <property type="entry name" value="GLYCOSYLTRANSFERASE"/>
    <property type="match status" value="1"/>
</dbReference>